<reference evidence="11" key="1">
    <citation type="submission" date="2019-11" db="EMBL/GenBank/DDBJ databases">
        <title>The nuclear and mitochondrial genomes of Frieseomelitta varia - a highly eusocial stingless bee (Meliponini) with a permanently sterile worker caste.</title>
        <authorList>
            <person name="Freitas F.C.P."/>
            <person name="Lourenco A.P."/>
            <person name="Nunes F.M.F."/>
            <person name="Paschoal A.R."/>
            <person name="Abreu F.C.P."/>
            <person name="Barbin F.O."/>
            <person name="Bataglia L."/>
            <person name="Cardoso-Junior C.A.M."/>
            <person name="Cervoni M.S."/>
            <person name="Silva S.R."/>
            <person name="Dalarmi F."/>
            <person name="Del Lama M.A."/>
            <person name="Depintor T.S."/>
            <person name="Ferreira K.M."/>
            <person name="Goria P.S."/>
            <person name="Jaskot M.C."/>
            <person name="Lago D.C."/>
            <person name="Luna-Lucena D."/>
            <person name="Moda L.M."/>
            <person name="Nascimento L."/>
            <person name="Pedrino M."/>
            <person name="Rabico F.O."/>
            <person name="Sanches F.C."/>
            <person name="Santos D.E."/>
            <person name="Santos C.G."/>
            <person name="Vieira J."/>
            <person name="Lopes T.F."/>
            <person name="Barchuk A.R."/>
            <person name="Hartfelder K."/>
            <person name="Simoes Z.L.P."/>
            <person name="Bitondi M.M.G."/>
            <person name="Pinheiro D.G."/>
        </authorList>
    </citation>
    <scope>NUCLEOTIDE SEQUENCE</scope>
    <source>
        <strain evidence="11">USP_RPSP 00005682</strain>
        <tissue evidence="11">Whole individual</tissue>
    </source>
</reference>
<evidence type="ECO:0000256" key="5">
    <source>
        <dbReference type="ARBA" id="ARBA00022725"/>
    </source>
</evidence>
<feature type="transmembrane region" description="Helical" evidence="10">
    <location>
        <begin position="1097"/>
        <end position="1117"/>
    </location>
</feature>
<feature type="transmembrane region" description="Helical" evidence="10">
    <location>
        <begin position="744"/>
        <end position="764"/>
    </location>
</feature>
<keyword evidence="3" id="KW-0716">Sensory transduction</keyword>
<feature type="transmembrane region" description="Helical" evidence="10">
    <location>
        <begin position="334"/>
        <end position="353"/>
    </location>
</feature>
<protein>
    <recommendedName>
        <fullName evidence="13">Odorant receptor</fullName>
    </recommendedName>
</protein>
<feature type="transmembrane region" description="Helical" evidence="10">
    <location>
        <begin position="1421"/>
        <end position="1443"/>
    </location>
</feature>
<evidence type="ECO:0000256" key="7">
    <source>
        <dbReference type="ARBA" id="ARBA00023136"/>
    </source>
</evidence>
<dbReference type="GO" id="GO:0005886">
    <property type="term" value="C:plasma membrane"/>
    <property type="evidence" value="ECO:0007669"/>
    <property type="project" value="UniProtKB-SubCell"/>
</dbReference>
<feature type="transmembrane region" description="Helical" evidence="10">
    <location>
        <begin position="95"/>
        <end position="113"/>
    </location>
</feature>
<evidence type="ECO:0008006" key="13">
    <source>
        <dbReference type="Google" id="ProtNLM"/>
    </source>
</evidence>
<keyword evidence="6 10" id="KW-1133">Transmembrane helix</keyword>
<feature type="transmembrane region" description="Helical" evidence="10">
    <location>
        <begin position="365"/>
        <end position="383"/>
    </location>
</feature>
<keyword evidence="9" id="KW-0807">Transducer</keyword>
<dbReference type="PANTHER" id="PTHR21137">
    <property type="entry name" value="ODORANT RECEPTOR"/>
    <property type="match status" value="1"/>
</dbReference>
<evidence type="ECO:0000256" key="3">
    <source>
        <dbReference type="ARBA" id="ARBA00022606"/>
    </source>
</evidence>
<comment type="caution">
    <text evidence="11">The sequence shown here is derived from an EMBL/GenBank/DDBJ whole genome shotgun (WGS) entry which is preliminary data.</text>
</comment>
<keyword evidence="12" id="KW-1185">Reference proteome</keyword>
<evidence type="ECO:0000256" key="6">
    <source>
        <dbReference type="ARBA" id="ARBA00022989"/>
    </source>
</evidence>
<sequence>MTPALENQYLGDMKFFMQLVGMWPYQERFAKLSTRLFSFLVVIYAFITEVYFFFTIDNVSHFCLSYNFLRNGTNKHEIVSRVVVFYNTKVLLDQMVYLDIIIIIFAKQYQYVLNATKLKELLREIVADRMLEYPKEELEMLDSYFNKAVYFCFVYKVVSQKCKIYSLEEYHNIIEIAEMYLLLIIVIIFYILHSLYIGVVYFSALAYLLTPAISPILNIIKPLNESRSYELIYPAYYFVDEQQYYFVIITHMAIGVIILITVYIASDLCLIYVIHHGCALLTISGYRFKHAFDEVSQSEGKDNDVLQDANSKVCRAIKGHKKAIEYIHKINNCYVHYFLIILGLIIIAFTSTFLRLSMMEKGTTYYVFCMFTVAELFHLFFLMSMGQIVVNIHDEVYQTICEANWYNGAPKTQLLYVLVLRKCLSSPVLTGERLIPLNLFSFVQVLKVSFSYYTAVGLWPHQGRFAKLTIRIITFLVIIVTFSTEISRVIVFYSTDVLLDEMVYMDIAISIFVKQYHYILNEKKIRDLLNEIVIDRLTKYPKEELEILDMYYNKAKFICTIYKGILKFTAVGYISLPAIPSLLNIIKPLNESRGRELVYPAYYFVDEQRYYFPIITHMVMAVIVLNVVYMASDISLIYIIHHACSLLSISGYQFKHSFDEVSRCDEKDNDVRQKANVYRAINGHKRAVDQRLLYALLLATLGPNNRSIHIQFREGRFQSTNKNFIAHFYHKNWETHLSMMEKGFNYYVFCLFTFAQLFHLFFLMSLGQFVINVHDEVYQSIYEAKWYNGASKTQLLYVLVLRKCLNSPALTGEGLIPLNFYSFVQVLKLSFSYYTTVEDQYLRDNKFFAQLVGVWPYQERFTKFSIRLVIFVLVIIALATQASRVIVSYSIDALMDEVVYLVITVTVPIKQYNYILNEKKLEELLREIVFDHLMERPKKEMEILDTYYRKALIFSFIYKASISTSALTFILIPAIPPILNIIAPLNESRGREFVYPAYFFVDEQRYYYPILVNMIISALVLASVYIACDVNLIHLIHHGCALLAISGYRFKHALDDVNLYDEKYNDALMHEAYAKVCRSIEGHKRAVEYVEKIDACYVHYFFVLLGIIITAFTSTFIRLSTMEMDTRYFTFCIFTFAQLVHLLFLTIMGQIVENSNNEVSHKIIFSILVRLKQDVGIHSKTYEANWYTGSSRTQLLYVLVLRKCLNPPALSGGGLVPLNLFSFVQVLKASFSYFTNYILHSRLCIMNRATLEKRHLNITKSFAKLGGIWPNQNKFVKVILWAVVDISMVSSMIVQTARIIRIGTLDVVIEQSSLIGAAILMIIKHGNYILNATKLENLLNDMSEDWATNRLKEEFEIMTTYANRGSFLAKFYFANAGVCALLFIQMPWSARLFHMIRQQNTSPPVTYSIPGYYFVEDDREYYYYIQLHLALCIYVVLVVFISCDTLYMVLVQHGCGQLTVAG</sequence>
<feature type="transmembrane region" description="Helical" evidence="10">
    <location>
        <begin position="1006"/>
        <end position="1025"/>
    </location>
</feature>
<feature type="transmembrane region" description="Helical" evidence="10">
    <location>
        <begin position="180"/>
        <end position="199"/>
    </location>
</feature>
<evidence type="ECO:0000256" key="10">
    <source>
        <dbReference type="SAM" id="Phobius"/>
    </source>
</evidence>
<keyword evidence="2" id="KW-1003">Cell membrane</keyword>
<feature type="transmembrane region" description="Helical" evidence="10">
    <location>
        <begin position="244"/>
        <end position="264"/>
    </location>
</feature>
<feature type="transmembrane region" description="Helical" evidence="10">
    <location>
        <begin position="502"/>
        <end position="520"/>
    </location>
</feature>
<dbReference type="Pfam" id="PF02949">
    <property type="entry name" value="7tm_6"/>
    <property type="match status" value="3"/>
</dbReference>
<feature type="transmembrane region" description="Helical" evidence="10">
    <location>
        <begin position="468"/>
        <end position="490"/>
    </location>
</feature>
<feature type="transmembrane region" description="Helical" evidence="10">
    <location>
        <begin position="1367"/>
        <end position="1388"/>
    </location>
</feature>
<dbReference type="InterPro" id="IPR004117">
    <property type="entry name" value="7tm6_olfct_rcpt"/>
</dbReference>
<feature type="transmembrane region" description="Helical" evidence="10">
    <location>
        <begin position="564"/>
        <end position="586"/>
    </location>
</feature>
<feature type="transmembrane region" description="Helical" evidence="10">
    <location>
        <begin position="610"/>
        <end position="629"/>
    </location>
</feature>
<evidence type="ECO:0000256" key="2">
    <source>
        <dbReference type="ARBA" id="ARBA00022475"/>
    </source>
</evidence>
<evidence type="ECO:0000313" key="12">
    <source>
        <dbReference type="Proteomes" id="UP000655588"/>
    </source>
</evidence>
<feature type="transmembrane region" description="Helical" evidence="10">
    <location>
        <begin position="1129"/>
        <end position="1152"/>
    </location>
</feature>
<name>A0A833RVJ9_9HYME</name>
<feature type="transmembrane region" description="Helical" evidence="10">
    <location>
        <begin position="868"/>
        <end position="886"/>
    </location>
</feature>
<evidence type="ECO:0000256" key="1">
    <source>
        <dbReference type="ARBA" id="ARBA00004651"/>
    </source>
</evidence>
<evidence type="ECO:0000256" key="9">
    <source>
        <dbReference type="ARBA" id="ARBA00023224"/>
    </source>
</evidence>
<keyword evidence="4 10" id="KW-0812">Transmembrane</keyword>
<proteinExistence type="predicted"/>
<evidence type="ECO:0000313" key="11">
    <source>
        <dbReference type="EMBL" id="KAF3423557.1"/>
    </source>
</evidence>
<feature type="transmembrane region" description="Helical" evidence="10">
    <location>
        <begin position="36"/>
        <end position="56"/>
    </location>
</feature>
<organism evidence="11 12">
    <name type="scientific">Frieseomelitta varia</name>
    <dbReference type="NCBI Taxonomy" id="561572"/>
    <lineage>
        <taxon>Eukaryota</taxon>
        <taxon>Metazoa</taxon>
        <taxon>Ecdysozoa</taxon>
        <taxon>Arthropoda</taxon>
        <taxon>Hexapoda</taxon>
        <taxon>Insecta</taxon>
        <taxon>Pterygota</taxon>
        <taxon>Neoptera</taxon>
        <taxon>Endopterygota</taxon>
        <taxon>Hymenoptera</taxon>
        <taxon>Apocrita</taxon>
        <taxon>Aculeata</taxon>
        <taxon>Apoidea</taxon>
        <taxon>Anthophila</taxon>
        <taxon>Apidae</taxon>
        <taxon>Frieseomelitta</taxon>
    </lineage>
</organism>
<dbReference type="Proteomes" id="UP000655588">
    <property type="component" value="Unassembled WGS sequence"/>
</dbReference>
<dbReference type="GO" id="GO:0007165">
    <property type="term" value="P:signal transduction"/>
    <property type="evidence" value="ECO:0007669"/>
    <property type="project" value="UniProtKB-KW"/>
</dbReference>
<keyword evidence="5" id="KW-0552">Olfaction</keyword>
<keyword evidence="7 10" id="KW-0472">Membrane</keyword>
<evidence type="ECO:0000256" key="8">
    <source>
        <dbReference type="ARBA" id="ARBA00023170"/>
    </source>
</evidence>
<feature type="transmembrane region" description="Helical" evidence="10">
    <location>
        <begin position="951"/>
        <end position="975"/>
    </location>
</feature>
<dbReference type="GO" id="GO:0004984">
    <property type="term" value="F:olfactory receptor activity"/>
    <property type="evidence" value="ECO:0007669"/>
    <property type="project" value="InterPro"/>
</dbReference>
<gene>
    <name evidence="11" type="ORF">E2986_13452</name>
</gene>
<dbReference type="EMBL" id="WNWW01000557">
    <property type="protein sequence ID" value="KAF3423557.1"/>
    <property type="molecule type" value="Genomic_DNA"/>
</dbReference>
<keyword evidence="8" id="KW-0675">Receptor</keyword>
<comment type="subcellular location">
    <subcellularLocation>
        <location evidence="1">Cell membrane</location>
        <topology evidence="1">Multi-pass membrane protein</topology>
    </subcellularLocation>
</comment>
<evidence type="ECO:0000256" key="4">
    <source>
        <dbReference type="ARBA" id="ARBA00022692"/>
    </source>
</evidence>
<dbReference type="GO" id="GO:0005549">
    <property type="term" value="F:odorant binding"/>
    <property type="evidence" value="ECO:0007669"/>
    <property type="project" value="InterPro"/>
</dbReference>
<dbReference type="PANTHER" id="PTHR21137:SF35">
    <property type="entry name" value="ODORANT RECEPTOR 19A-RELATED"/>
    <property type="match status" value="1"/>
</dbReference>
<accession>A0A833RVJ9</accession>